<dbReference type="RefSeq" id="WP_146762348.1">
    <property type="nucleotide sequence ID" value="NZ_QMFB01000013.1"/>
</dbReference>
<proteinExistence type="predicted"/>
<keyword evidence="2" id="KW-1185">Reference proteome</keyword>
<dbReference type="AlphaFoldDB" id="A0A329MGR2"/>
<name>A0A329MGR2_9BACL</name>
<comment type="caution">
    <text evidence="1">The sequence shown here is derived from an EMBL/GenBank/DDBJ whole genome shotgun (WGS) entry which is preliminary data.</text>
</comment>
<reference evidence="1 2" key="1">
    <citation type="journal article" date="2009" name="Int. J. Syst. Evol. Microbiol.">
        <title>Paenibacillus contaminans sp. nov., isolated from a contaminated laboratory plate.</title>
        <authorList>
            <person name="Chou J.H."/>
            <person name="Lee J.H."/>
            <person name="Lin M.C."/>
            <person name="Chang P.S."/>
            <person name="Arun A.B."/>
            <person name="Young C.C."/>
            <person name="Chen W.M."/>
        </authorList>
    </citation>
    <scope>NUCLEOTIDE SEQUENCE [LARGE SCALE GENOMIC DNA]</scope>
    <source>
        <strain evidence="1 2">CKOBP-6</strain>
    </source>
</reference>
<dbReference type="EMBL" id="QMFB01000013">
    <property type="protein sequence ID" value="RAV19099.1"/>
    <property type="molecule type" value="Genomic_DNA"/>
</dbReference>
<organism evidence="1 2">
    <name type="scientific">Paenibacillus contaminans</name>
    <dbReference type="NCBI Taxonomy" id="450362"/>
    <lineage>
        <taxon>Bacteria</taxon>
        <taxon>Bacillati</taxon>
        <taxon>Bacillota</taxon>
        <taxon>Bacilli</taxon>
        <taxon>Bacillales</taxon>
        <taxon>Paenibacillaceae</taxon>
        <taxon>Paenibacillus</taxon>
    </lineage>
</organism>
<dbReference type="Proteomes" id="UP000250369">
    <property type="component" value="Unassembled WGS sequence"/>
</dbReference>
<evidence type="ECO:0000313" key="1">
    <source>
        <dbReference type="EMBL" id="RAV19099.1"/>
    </source>
</evidence>
<sequence>MKILHVICFLIYILSANKVYALGDNNLPRDESPAFEEAYFQIGYKSVEEALKECEKHFGRVLELPFKLPPVEFTHHFGRFNNDPNNLNDGFEMEYLHEKQSINHYMLNVRPVQQKINFSKPKRIIKTYKLKDGSEAIYFNTKHSTTDSSWFNILVFEKNGWQYILSVDNRIENSVPDKVLVKIAESVR</sequence>
<accession>A0A329MGR2</accession>
<evidence type="ECO:0008006" key="3">
    <source>
        <dbReference type="Google" id="ProtNLM"/>
    </source>
</evidence>
<gene>
    <name evidence="1" type="ORF">DQG23_21390</name>
</gene>
<evidence type="ECO:0000313" key="2">
    <source>
        <dbReference type="Proteomes" id="UP000250369"/>
    </source>
</evidence>
<protein>
    <recommendedName>
        <fullName evidence="3">DUF4367 domain-containing protein</fullName>
    </recommendedName>
</protein>
<dbReference type="OrthoDB" id="2377048at2"/>